<dbReference type="Gene3D" id="3.40.50.300">
    <property type="entry name" value="P-loop containing nucleotide triphosphate hydrolases"/>
    <property type="match status" value="1"/>
</dbReference>
<evidence type="ECO:0000313" key="1">
    <source>
        <dbReference type="EMBL" id="WDE00127.1"/>
    </source>
</evidence>
<dbReference type="RefSeq" id="WP_053043070.1">
    <property type="nucleotide sequence ID" value="NZ_CP059735.1"/>
</dbReference>
<reference evidence="1 2" key="2">
    <citation type="journal article" date="2022" name="Mar. Drugs">
        <title>Bioassay-Guided Fractionation Leads to the Detection of Cholic Acid Generated by the Rare Thalassomonas sp.</title>
        <authorList>
            <person name="Pheiffer F."/>
            <person name="Schneider Y.K."/>
            <person name="Hansen E.H."/>
            <person name="Andersen J.H."/>
            <person name="Isaksson J."/>
            <person name="Busche T."/>
            <person name="R C."/>
            <person name="Kalinowski J."/>
            <person name="Zyl L.V."/>
            <person name="Trindade M."/>
        </authorList>
    </citation>
    <scope>NUCLEOTIDE SEQUENCE [LARGE SCALE GENOMIC DNA]</scope>
    <source>
        <strain evidence="1 2">A5K-106</strain>
    </source>
</reference>
<reference evidence="1 2" key="1">
    <citation type="journal article" date="2015" name="Genome Announc.">
        <title>Draft Genome Sequences of Marine Isolates of Thalassomonas viridans and Thalassomonas actiniarum.</title>
        <authorList>
            <person name="Olonade I."/>
            <person name="van Zyl L.J."/>
            <person name="Trindade M."/>
        </authorList>
    </citation>
    <scope>NUCLEOTIDE SEQUENCE [LARGE SCALE GENOMIC DNA]</scope>
    <source>
        <strain evidence="1 2">A5K-106</strain>
    </source>
</reference>
<gene>
    <name evidence="1" type="ORF">SG35_005590</name>
</gene>
<evidence type="ECO:0000313" key="2">
    <source>
        <dbReference type="Proteomes" id="UP000032568"/>
    </source>
</evidence>
<proteinExistence type="predicted"/>
<dbReference type="InterPro" id="IPR027417">
    <property type="entry name" value="P-loop_NTPase"/>
</dbReference>
<dbReference type="SUPFAM" id="SSF52540">
    <property type="entry name" value="P-loop containing nucleoside triphosphate hydrolases"/>
    <property type="match status" value="1"/>
</dbReference>
<name>A0AAE9YSP5_9GAMM</name>
<dbReference type="EMBL" id="CP059735">
    <property type="protein sequence ID" value="WDE00127.1"/>
    <property type="molecule type" value="Genomic_DNA"/>
</dbReference>
<dbReference type="AlphaFoldDB" id="A0AAE9YSP5"/>
<protein>
    <submittedName>
        <fullName evidence="1">Uncharacterized protein</fullName>
    </submittedName>
</protein>
<sequence length="430" mass="48951">MERVVKTSDVFKTSRGLPLNYVTRSHTDQRFIDSLTEDSHLVIHGSSKQGKTSLRKSNLQEEDYIDLTCSNNWDLQELHISILKEAGYAITVSESKTIKGKSKIRLKFELPFIGGGTGDVAYEKAKQVNKKNLELDPSDVNDVIRALNEVGFDKYVVIEDFHYLPEETQVDFAVALKAFHEASDICFIIVGVWLEEDRLTVHNGDLTGRVISINADLWTPEDLDKLFYNSESLLNISFSDTFKTNVKINCNGSVFLVQQLCHKACKALDISSTCKSTITVGNDFDIKSEIKTILDSQNSRYLKFITEFSAGFDQTELELYKWILFAIITVEISVLEKGFAAAAIRRTIETKHPQKSNVSHKKLVQALRKSVDLQVKSRIQPIVFEFDANTTRVKVVDRSFILWLSHQKKEELYEYADLTDELRTEIVTEI</sequence>
<accession>A0AAE9YSP5</accession>
<dbReference type="Proteomes" id="UP000032568">
    <property type="component" value="Chromosome"/>
</dbReference>
<keyword evidence="2" id="KW-1185">Reference proteome</keyword>
<dbReference type="KEGG" id="tact:SG35_005590"/>
<organism evidence="1 2">
    <name type="scientific">Thalassomonas actiniarum</name>
    <dbReference type="NCBI Taxonomy" id="485447"/>
    <lineage>
        <taxon>Bacteria</taxon>
        <taxon>Pseudomonadati</taxon>
        <taxon>Pseudomonadota</taxon>
        <taxon>Gammaproteobacteria</taxon>
        <taxon>Alteromonadales</taxon>
        <taxon>Colwelliaceae</taxon>
        <taxon>Thalassomonas</taxon>
    </lineage>
</organism>